<dbReference type="InterPro" id="IPR008383">
    <property type="entry name" value="API5"/>
</dbReference>
<dbReference type="AlphaFoldDB" id="A0A8J4WK91"/>
<evidence type="ECO:0000256" key="1">
    <source>
        <dbReference type="ARBA" id="ARBA00009515"/>
    </source>
</evidence>
<gene>
    <name evidence="4" type="ORF">PHET_02788</name>
</gene>
<feature type="compositionally biased region" description="Polar residues" evidence="3">
    <location>
        <begin position="498"/>
        <end position="514"/>
    </location>
</feature>
<keyword evidence="2" id="KW-0053">Apoptosis</keyword>
<feature type="compositionally biased region" description="Polar residues" evidence="3">
    <location>
        <begin position="535"/>
        <end position="556"/>
    </location>
</feature>
<dbReference type="GO" id="GO:0005634">
    <property type="term" value="C:nucleus"/>
    <property type="evidence" value="ECO:0007669"/>
    <property type="project" value="TreeGrafter"/>
</dbReference>
<dbReference type="OrthoDB" id="19224at2759"/>
<reference evidence="4" key="1">
    <citation type="submission" date="2019-05" db="EMBL/GenBank/DDBJ databases">
        <title>Annotation for the trematode Paragonimus heterotremus.</title>
        <authorList>
            <person name="Choi Y.-J."/>
        </authorList>
    </citation>
    <scope>NUCLEOTIDE SEQUENCE</scope>
    <source>
        <strain evidence="4">LC</strain>
    </source>
</reference>
<dbReference type="PANTHER" id="PTHR12758:SF19">
    <property type="entry name" value="APOPTOSIS INHIBITOR 5"/>
    <property type="match status" value="1"/>
</dbReference>
<dbReference type="Pfam" id="PF05918">
    <property type="entry name" value="API5"/>
    <property type="match status" value="1"/>
</dbReference>
<dbReference type="GO" id="GO:0006915">
    <property type="term" value="P:apoptotic process"/>
    <property type="evidence" value="ECO:0007669"/>
    <property type="project" value="UniProtKB-KW"/>
</dbReference>
<dbReference type="InterPro" id="IPR016024">
    <property type="entry name" value="ARM-type_fold"/>
</dbReference>
<accession>A0A8J4WK91</accession>
<sequence length="556" mass="62385">MTIPSLSELYAHYDTVNNETTTLEEKEAAYRSILMGIKGGGKEKRLACQFIARFSKQFENFKEESFNCILDLCDDEDSVIRKQAIHDLLQFAKRIPTFIPRAADVFVQMLQIDDTSVRFVELHLISMGLSTLLHMEPKFTLAGIFNQLLTVNPDNPREHVMKFLVDRLKTLPEDKLTTEVEELIVEQTNKVLRDVSEEEFPLLISILSSLKCMSTVPGRQKLVGMITEQALQACPEFNPADPACVAQIRESGKQAALCVSKNVHARELYIYLLQKVVPKLIELPDALKVDRLALLRVTAELSNSPGLDLSVVLSTDVEPHLTAAYDALVHFLPELPHSESCIETAVDIDKPHSGNNSESFKQDALSNVKFAELECLLCICCQLGRIKPSFFGGYSCEEERETTHVQSGAVRLRLIRPRLQYVSQIAQEYGQSAAVRLNQNGEMDEAKTKLSARNLATNIQNLVRNFFHNPPLFKNTVTLSWIHSAPNATSPGAKRPAPSSTNLETTTGSPATSSARRELPRYTPPVGQWSRAVQPRQQSGQRRGFNRNAQNRNRNW</sequence>
<dbReference type="GO" id="GO:0003723">
    <property type="term" value="F:RNA binding"/>
    <property type="evidence" value="ECO:0007669"/>
    <property type="project" value="TreeGrafter"/>
</dbReference>
<protein>
    <submittedName>
        <fullName evidence="4">Apoptosis inhibitory protein 5</fullName>
    </submittedName>
</protein>
<feature type="region of interest" description="Disordered" evidence="3">
    <location>
        <begin position="486"/>
        <end position="556"/>
    </location>
</feature>
<evidence type="ECO:0000313" key="5">
    <source>
        <dbReference type="Proteomes" id="UP000748531"/>
    </source>
</evidence>
<dbReference type="Proteomes" id="UP000748531">
    <property type="component" value="Unassembled WGS sequence"/>
</dbReference>
<comment type="caution">
    <text evidence="4">The sequence shown here is derived from an EMBL/GenBank/DDBJ whole genome shotgun (WGS) entry which is preliminary data.</text>
</comment>
<dbReference type="PANTHER" id="PTHR12758">
    <property type="entry name" value="APOPTOSIS INHIBITOR 5-RELATED"/>
    <property type="match status" value="1"/>
</dbReference>
<keyword evidence="5" id="KW-1185">Reference proteome</keyword>
<evidence type="ECO:0000256" key="2">
    <source>
        <dbReference type="ARBA" id="ARBA00022703"/>
    </source>
</evidence>
<evidence type="ECO:0000313" key="4">
    <source>
        <dbReference type="EMBL" id="KAF5403734.1"/>
    </source>
</evidence>
<name>A0A8J4WK91_9TREM</name>
<comment type="similarity">
    <text evidence="1">Belongs to the API5 family.</text>
</comment>
<proteinExistence type="inferred from homology"/>
<evidence type="ECO:0000256" key="3">
    <source>
        <dbReference type="SAM" id="MobiDB-lite"/>
    </source>
</evidence>
<organism evidence="4 5">
    <name type="scientific">Paragonimus heterotremus</name>
    <dbReference type="NCBI Taxonomy" id="100268"/>
    <lineage>
        <taxon>Eukaryota</taxon>
        <taxon>Metazoa</taxon>
        <taxon>Spiralia</taxon>
        <taxon>Lophotrochozoa</taxon>
        <taxon>Platyhelminthes</taxon>
        <taxon>Trematoda</taxon>
        <taxon>Digenea</taxon>
        <taxon>Plagiorchiida</taxon>
        <taxon>Troglotremata</taxon>
        <taxon>Troglotrematidae</taxon>
        <taxon>Paragonimus</taxon>
    </lineage>
</organism>
<dbReference type="SUPFAM" id="SSF48371">
    <property type="entry name" value="ARM repeat"/>
    <property type="match status" value="1"/>
</dbReference>
<dbReference type="EMBL" id="LUCH01001070">
    <property type="protein sequence ID" value="KAF5403734.1"/>
    <property type="molecule type" value="Genomic_DNA"/>
</dbReference>
<dbReference type="GO" id="GO:0043066">
    <property type="term" value="P:negative regulation of apoptotic process"/>
    <property type="evidence" value="ECO:0007669"/>
    <property type="project" value="TreeGrafter"/>
</dbReference>